<reference evidence="2" key="1">
    <citation type="submission" date="2019-12" db="EMBL/GenBank/DDBJ databases">
        <title>Genome sequencing and annotation of Brassica cretica.</title>
        <authorList>
            <person name="Studholme D.J."/>
            <person name="Sarris P."/>
        </authorList>
    </citation>
    <scope>NUCLEOTIDE SEQUENCE</scope>
    <source>
        <strain evidence="2">PFS-109/04</strain>
        <tissue evidence="2">Leaf</tissue>
    </source>
</reference>
<gene>
    <name evidence="2" type="ORF">F2Q69_00054918</name>
</gene>
<evidence type="ECO:0000313" key="3">
    <source>
        <dbReference type="Proteomes" id="UP000712600"/>
    </source>
</evidence>
<proteinExistence type="predicted"/>
<organism evidence="2 3">
    <name type="scientific">Brassica cretica</name>
    <name type="common">Mustard</name>
    <dbReference type="NCBI Taxonomy" id="69181"/>
    <lineage>
        <taxon>Eukaryota</taxon>
        <taxon>Viridiplantae</taxon>
        <taxon>Streptophyta</taxon>
        <taxon>Embryophyta</taxon>
        <taxon>Tracheophyta</taxon>
        <taxon>Spermatophyta</taxon>
        <taxon>Magnoliopsida</taxon>
        <taxon>eudicotyledons</taxon>
        <taxon>Gunneridae</taxon>
        <taxon>Pentapetalae</taxon>
        <taxon>rosids</taxon>
        <taxon>malvids</taxon>
        <taxon>Brassicales</taxon>
        <taxon>Brassicaceae</taxon>
        <taxon>Brassiceae</taxon>
        <taxon>Brassica</taxon>
    </lineage>
</organism>
<evidence type="ECO:0000313" key="2">
    <source>
        <dbReference type="EMBL" id="KAF3486203.1"/>
    </source>
</evidence>
<feature type="region of interest" description="Disordered" evidence="1">
    <location>
        <begin position="145"/>
        <end position="171"/>
    </location>
</feature>
<sequence>MRLGNQRYKPHSRKEEYLEREARPRGNQAKTPAPGYRRNMLHGQGTRKVEWPIPPDRSMHLDSYSGLFDDHQHATASQRGLRFRHEVNKGPAEAASIDSERIPSNATNKPESINTFTPTSIDTHRVSEQKEYKVCQKFFDGGTPRDQISLGERRGGIGRRGKGSRAILSYH</sequence>
<feature type="region of interest" description="Disordered" evidence="1">
    <location>
        <begin position="1"/>
        <end position="53"/>
    </location>
</feature>
<feature type="compositionally biased region" description="Polar residues" evidence="1">
    <location>
        <begin position="102"/>
        <end position="118"/>
    </location>
</feature>
<feature type="compositionally biased region" description="Basic and acidic residues" evidence="1">
    <location>
        <begin position="13"/>
        <end position="24"/>
    </location>
</feature>
<name>A0A8S9MU32_BRACR</name>
<dbReference type="AlphaFoldDB" id="A0A8S9MU32"/>
<comment type="caution">
    <text evidence="2">The sequence shown here is derived from an EMBL/GenBank/DDBJ whole genome shotgun (WGS) entry which is preliminary data.</text>
</comment>
<accession>A0A8S9MU32</accession>
<dbReference type="EMBL" id="QGKX02002183">
    <property type="protein sequence ID" value="KAF3486203.1"/>
    <property type="molecule type" value="Genomic_DNA"/>
</dbReference>
<evidence type="ECO:0000256" key="1">
    <source>
        <dbReference type="SAM" id="MobiDB-lite"/>
    </source>
</evidence>
<protein>
    <submittedName>
        <fullName evidence="2">Uncharacterized protein</fullName>
    </submittedName>
</protein>
<feature type="region of interest" description="Disordered" evidence="1">
    <location>
        <begin position="90"/>
        <end position="118"/>
    </location>
</feature>
<dbReference type="Proteomes" id="UP000712600">
    <property type="component" value="Unassembled WGS sequence"/>
</dbReference>